<protein>
    <submittedName>
        <fullName evidence="2">Uncharacterized protein</fullName>
    </submittedName>
</protein>
<keyword evidence="3" id="KW-1185">Reference proteome</keyword>
<accession>A0A067PU70</accession>
<dbReference type="EMBL" id="KL197727">
    <property type="protein sequence ID" value="KDQ54832.1"/>
    <property type="molecule type" value="Genomic_DNA"/>
</dbReference>
<dbReference type="InParanoid" id="A0A067PU70"/>
<evidence type="ECO:0000256" key="1">
    <source>
        <dbReference type="SAM" id="MobiDB-lite"/>
    </source>
</evidence>
<dbReference type="OrthoDB" id="4023585at2759"/>
<gene>
    <name evidence="2" type="ORF">JAAARDRAFT_350738</name>
</gene>
<dbReference type="HOGENOM" id="CLU_128874_2_1_1"/>
<organism evidence="2 3">
    <name type="scientific">Jaapia argillacea MUCL 33604</name>
    <dbReference type="NCBI Taxonomy" id="933084"/>
    <lineage>
        <taxon>Eukaryota</taxon>
        <taxon>Fungi</taxon>
        <taxon>Dikarya</taxon>
        <taxon>Basidiomycota</taxon>
        <taxon>Agaricomycotina</taxon>
        <taxon>Agaricomycetes</taxon>
        <taxon>Agaricomycetidae</taxon>
        <taxon>Jaapiales</taxon>
        <taxon>Jaapiaceae</taxon>
        <taxon>Jaapia</taxon>
    </lineage>
</organism>
<sequence length="112" mass="11949">MYRIVISHVPRANLVAVRQLHASAVTRKTVTEKVSEVAEKVNKSVGRGLAGALEKGEEATEATKQTLGAKTEETKRKAEEASTVAGQKANEAGSAARKTKEDAKENFSGVKK</sequence>
<name>A0A067PU70_9AGAM</name>
<proteinExistence type="predicted"/>
<dbReference type="AlphaFoldDB" id="A0A067PU70"/>
<evidence type="ECO:0000313" key="3">
    <source>
        <dbReference type="Proteomes" id="UP000027265"/>
    </source>
</evidence>
<feature type="region of interest" description="Disordered" evidence="1">
    <location>
        <begin position="46"/>
        <end position="112"/>
    </location>
</feature>
<feature type="compositionally biased region" description="Basic and acidic residues" evidence="1">
    <location>
        <begin position="70"/>
        <end position="80"/>
    </location>
</feature>
<dbReference type="STRING" id="933084.A0A067PU70"/>
<dbReference type="Proteomes" id="UP000027265">
    <property type="component" value="Unassembled WGS sequence"/>
</dbReference>
<evidence type="ECO:0000313" key="2">
    <source>
        <dbReference type="EMBL" id="KDQ54832.1"/>
    </source>
</evidence>
<reference evidence="3" key="1">
    <citation type="journal article" date="2014" name="Proc. Natl. Acad. Sci. U.S.A.">
        <title>Extensive sampling of basidiomycete genomes demonstrates inadequacy of the white-rot/brown-rot paradigm for wood decay fungi.</title>
        <authorList>
            <person name="Riley R."/>
            <person name="Salamov A.A."/>
            <person name="Brown D.W."/>
            <person name="Nagy L.G."/>
            <person name="Floudas D."/>
            <person name="Held B.W."/>
            <person name="Levasseur A."/>
            <person name="Lombard V."/>
            <person name="Morin E."/>
            <person name="Otillar R."/>
            <person name="Lindquist E.A."/>
            <person name="Sun H."/>
            <person name="LaButti K.M."/>
            <person name="Schmutz J."/>
            <person name="Jabbour D."/>
            <person name="Luo H."/>
            <person name="Baker S.E."/>
            <person name="Pisabarro A.G."/>
            <person name="Walton J.D."/>
            <person name="Blanchette R.A."/>
            <person name="Henrissat B."/>
            <person name="Martin F."/>
            <person name="Cullen D."/>
            <person name="Hibbett D.S."/>
            <person name="Grigoriev I.V."/>
        </authorList>
    </citation>
    <scope>NUCLEOTIDE SEQUENCE [LARGE SCALE GENOMIC DNA]</scope>
    <source>
        <strain evidence="3">MUCL 33604</strain>
    </source>
</reference>